<evidence type="ECO:0000313" key="3">
    <source>
        <dbReference type="Proteomes" id="UP001157422"/>
    </source>
</evidence>
<dbReference type="SUPFAM" id="SSF161008">
    <property type="entry name" value="Viral glycoprotein ectodomain-like"/>
    <property type="match status" value="1"/>
</dbReference>
<keyword evidence="1" id="KW-1133">Transmembrane helix</keyword>
<dbReference type="GeneID" id="80544370"/>
<dbReference type="Proteomes" id="UP001157422">
    <property type="component" value="Segment"/>
</dbReference>
<keyword evidence="1" id="KW-0472">Membrane</keyword>
<keyword evidence="3" id="KW-1185">Reference proteome</keyword>
<evidence type="ECO:0000313" key="2">
    <source>
        <dbReference type="EMBL" id="UNP42121.1"/>
    </source>
</evidence>
<proteinExistence type="predicted"/>
<sequence>MTLLILNILIFIVPGSVFSQWVNLPLNCKKTEDHDSNYDICDPSEYRYKLFDEDLDKIGWLNLGKICTPDPYKSRIIKAKLCQQVNMTTECKSENEGIYQIRQLKSVKDLSKYECILNRDKFHDHKVLPPYFPPPYCESFKNHNNTLSFYQFLEVDAEEDPRHKSDDILFNNNYKIKDLMVSTGMENGYNWHSDYCKVSNWNCFGGKLNMTADLKKGVSWEDLQYLLLKWGVIYEEPGIFEPIKKGACRTSYCGKEVIRLPDNVIIRVEDPSKLPHLSECSPLAHNWILHRRKREEFSTEGIQLLIKTRESICARIRRRLLEGKFINWLNVEKLSPLLPGKGYGYNFEKYKSFYGPITQLREVHVKGLVRYKCDFIPSLIKQENSKAYYKPIGGSRWLSYDLNVTTQEDVGKWDFSDQGRQGVTEYSINGIFRRNGVITFPWSRFLNILMDDINGKKLDFKKWVLKHNIEVLNSYRLNNITNETTFYEYESEPTEASTIETSTNHIDIITYKAATIKPTIRIGRPSRGDYALYIYMLFVTVMLMTVISIYCCWA</sequence>
<feature type="transmembrane region" description="Helical" evidence="1">
    <location>
        <begin position="530"/>
        <end position="553"/>
    </location>
</feature>
<name>A0AAX3A6L1_9RHAB</name>
<keyword evidence="1 2" id="KW-0812">Transmembrane</keyword>
<evidence type="ECO:0000256" key="1">
    <source>
        <dbReference type="SAM" id="Phobius"/>
    </source>
</evidence>
<organism evidence="2 3">
    <name type="scientific">Porcine ephemerovirus 2</name>
    <dbReference type="NCBI Taxonomy" id="2928257"/>
    <lineage>
        <taxon>Viruses</taxon>
        <taxon>Riboviria</taxon>
        <taxon>Orthornavirae</taxon>
        <taxon>Negarnaviricota</taxon>
        <taxon>Haploviricotina</taxon>
        <taxon>Monjiviricetes</taxon>
        <taxon>Mononegavirales</taxon>
        <taxon>Rhabdoviridae</taxon>
        <taxon>Alpharhabdovirinae</taxon>
        <taxon>Ephemerovirus</taxon>
        <taxon>Ephemerovirus guangdong</taxon>
    </lineage>
</organism>
<protein>
    <submittedName>
        <fullName evidence="2">Non-structural transmembrane protein</fullName>
    </submittedName>
</protein>
<dbReference type="KEGG" id="vg:80544370"/>
<dbReference type="RefSeq" id="YP_010805469.1">
    <property type="nucleotide sequence ID" value="NC_077154.1"/>
</dbReference>
<reference evidence="2 3" key="1">
    <citation type="journal article" date="2022" name="Infect. Genet. Evol.">
        <title>Identification of two novel ephemeroviruses in pigs infected by classical swine fever virus.</title>
        <authorList>
            <person name="Wu Q."/>
            <person name="Yang Z."/>
            <person name="Lu Z."/>
            <person name="Mi S."/>
            <person name="Feng Y."/>
            <person name="He B."/>
            <person name="Zhu G."/>
            <person name="Gong W."/>
            <person name="Tu C."/>
        </authorList>
    </citation>
    <scope>NUCLEOTIDE SEQUENCE [LARGE SCALE GENOMIC DNA]</scope>
    <source>
        <strain evidence="2">GDMM7</strain>
    </source>
</reference>
<dbReference type="EMBL" id="OK086698">
    <property type="protein sequence ID" value="UNP42121.1"/>
    <property type="molecule type" value="Viral_cRNA"/>
</dbReference>
<accession>A0AAX3A6L1</accession>